<evidence type="ECO:0000256" key="2">
    <source>
        <dbReference type="ARBA" id="ARBA00007613"/>
    </source>
</evidence>
<dbReference type="GO" id="GO:0009279">
    <property type="term" value="C:cell outer membrane"/>
    <property type="evidence" value="ECO:0007669"/>
    <property type="project" value="UniProtKB-SubCell"/>
</dbReference>
<evidence type="ECO:0000256" key="4">
    <source>
        <dbReference type="ARBA" id="ARBA00022452"/>
    </source>
</evidence>
<evidence type="ECO:0000256" key="6">
    <source>
        <dbReference type="ARBA" id="ARBA00023136"/>
    </source>
</evidence>
<evidence type="ECO:0000256" key="3">
    <source>
        <dbReference type="ARBA" id="ARBA00022448"/>
    </source>
</evidence>
<evidence type="ECO:0000256" key="7">
    <source>
        <dbReference type="ARBA" id="ARBA00023237"/>
    </source>
</evidence>
<comment type="subcellular location">
    <subcellularLocation>
        <location evidence="1">Cell outer membrane</location>
    </subcellularLocation>
</comment>
<dbReference type="Proteomes" id="UP000003477">
    <property type="component" value="Unassembled WGS sequence"/>
</dbReference>
<evidence type="ECO:0000256" key="5">
    <source>
        <dbReference type="ARBA" id="ARBA00022692"/>
    </source>
</evidence>
<reference evidence="10 11" key="1">
    <citation type="journal article" date="2011" name="Front. Microbiol.">
        <title>Two Strains of Crocosphaera watsonii with Highly Conserved Genomes are Distinguished by Strain-Specific Features.</title>
        <authorList>
            <person name="Bench S.R."/>
            <person name="Ilikchyan I.N."/>
            <person name="Tripp H.J."/>
            <person name="Zehr J.P."/>
        </authorList>
    </citation>
    <scope>NUCLEOTIDE SEQUENCE [LARGE SCALE GENOMIC DNA]</scope>
    <source>
        <strain evidence="10 11">WH 0003</strain>
    </source>
</reference>
<dbReference type="InterPro" id="IPR003423">
    <property type="entry name" value="OMP_efflux"/>
</dbReference>
<keyword evidence="6 9" id="KW-0472">Membrane</keyword>
<proteinExistence type="inferred from homology"/>
<evidence type="ECO:0000256" key="9">
    <source>
        <dbReference type="SAM" id="Phobius"/>
    </source>
</evidence>
<keyword evidence="8" id="KW-0175">Coiled coil</keyword>
<dbReference type="Pfam" id="PF02321">
    <property type="entry name" value="OEP"/>
    <property type="match status" value="1"/>
</dbReference>
<dbReference type="AlphaFoldDB" id="G5JBN8"/>
<comment type="similarity">
    <text evidence="2">Belongs to the outer membrane factor (OMF) (TC 1.B.17) family.</text>
</comment>
<gene>
    <name evidence="10" type="ORF">CWATWH0003_4852</name>
</gene>
<dbReference type="GO" id="GO:0015288">
    <property type="term" value="F:porin activity"/>
    <property type="evidence" value="ECO:0007669"/>
    <property type="project" value="TreeGrafter"/>
</dbReference>
<dbReference type="SUPFAM" id="SSF56954">
    <property type="entry name" value="Outer membrane efflux proteins (OEP)"/>
    <property type="match status" value="1"/>
</dbReference>
<keyword evidence="5 9" id="KW-0812">Transmembrane</keyword>
<dbReference type="Gene3D" id="1.20.1600.10">
    <property type="entry name" value="Outer membrane efflux proteins (OEP)"/>
    <property type="match status" value="1"/>
</dbReference>
<feature type="transmembrane region" description="Helical" evidence="9">
    <location>
        <begin position="7"/>
        <end position="30"/>
    </location>
</feature>
<keyword evidence="3" id="KW-0813">Transport</keyword>
<organism evidence="10 11">
    <name type="scientific">Crocosphaera watsonii WH 0003</name>
    <dbReference type="NCBI Taxonomy" id="423471"/>
    <lineage>
        <taxon>Bacteria</taxon>
        <taxon>Bacillati</taxon>
        <taxon>Cyanobacteriota</taxon>
        <taxon>Cyanophyceae</taxon>
        <taxon>Oscillatoriophycideae</taxon>
        <taxon>Chroococcales</taxon>
        <taxon>Aphanothecaceae</taxon>
        <taxon>Crocosphaera</taxon>
    </lineage>
</organism>
<dbReference type="GO" id="GO:1990281">
    <property type="term" value="C:efflux pump complex"/>
    <property type="evidence" value="ECO:0007669"/>
    <property type="project" value="TreeGrafter"/>
</dbReference>
<dbReference type="EMBL" id="AESD01000723">
    <property type="protein sequence ID" value="EHJ10379.1"/>
    <property type="molecule type" value="Genomic_DNA"/>
</dbReference>
<dbReference type="PANTHER" id="PTHR30026:SF20">
    <property type="entry name" value="OUTER MEMBRANE PROTEIN TOLC"/>
    <property type="match status" value="1"/>
</dbReference>
<evidence type="ECO:0000313" key="10">
    <source>
        <dbReference type="EMBL" id="EHJ10379.1"/>
    </source>
</evidence>
<name>G5JBN8_CROWT</name>
<dbReference type="PANTHER" id="PTHR30026">
    <property type="entry name" value="OUTER MEMBRANE PROTEIN TOLC"/>
    <property type="match status" value="1"/>
</dbReference>
<evidence type="ECO:0000256" key="1">
    <source>
        <dbReference type="ARBA" id="ARBA00004442"/>
    </source>
</evidence>
<feature type="coiled-coil region" evidence="8">
    <location>
        <begin position="384"/>
        <end position="450"/>
    </location>
</feature>
<sequence>MVFSHNIFRIIIVSLSATSGMFCTVSLIFIQPVQSHLTTNLSKYKLVQIDSPPTEQEIETIEQPKEQRVNLTIADAVNLALQNNRTIKNSYLQRIIDRQQLAVAEDVFVPNFTPELFLGFNQRLERDTQELSLSGNLEVKTPIGGTLEITSESLDEGIGINNLDFRVTFDQPLLRGFGTEINRVPIEVARLEEGINIFALKSTLIATITDTIEAYLSLLQAQERVKIQQLALKNAKRQLEIIQVLIDAGRRAPIELVQSKTDVANREVSVLQAQNRLAQARLDIIDILDIEQNLQFVATDIEDAVESITLDQDKLTELAFANNPEYLQSLKQLQIAKFNLSLAENEKRWDLDLQVSYGLTTRRDINNDQTDVRAGVRMSREFGNLSLEQSVERSQVNLERANNSLDEARESLKIELNNRIRDVKFNSQQIELALDARKLSEQQLENEQEKLRLGVRGVRLIDVLRFENDLVQAKNRELNAMINYLNALTRLEQTLGITLDRWNIKINETS</sequence>
<comment type="caution">
    <text evidence="10">The sequence shown here is derived from an EMBL/GenBank/DDBJ whole genome shotgun (WGS) entry which is preliminary data.</text>
</comment>
<evidence type="ECO:0000313" key="11">
    <source>
        <dbReference type="Proteomes" id="UP000003477"/>
    </source>
</evidence>
<evidence type="ECO:0000256" key="8">
    <source>
        <dbReference type="SAM" id="Coils"/>
    </source>
</evidence>
<keyword evidence="9" id="KW-1133">Transmembrane helix</keyword>
<keyword evidence="4" id="KW-1134">Transmembrane beta strand</keyword>
<keyword evidence="7" id="KW-0998">Cell outer membrane</keyword>
<dbReference type="InterPro" id="IPR051906">
    <property type="entry name" value="TolC-like"/>
</dbReference>
<protein>
    <submittedName>
        <fullName evidence="10">Outer membrane efflux protein family</fullName>
    </submittedName>
</protein>
<dbReference type="GO" id="GO:0015562">
    <property type="term" value="F:efflux transmembrane transporter activity"/>
    <property type="evidence" value="ECO:0007669"/>
    <property type="project" value="InterPro"/>
</dbReference>
<accession>G5JBN8</accession>
<dbReference type="PATRIC" id="fig|423471.3.peg.4542"/>